<dbReference type="Gene3D" id="3.30.450.20">
    <property type="entry name" value="PAS domain"/>
    <property type="match status" value="1"/>
</dbReference>
<dbReference type="Proteomes" id="UP000185895">
    <property type="component" value="Unassembled WGS sequence"/>
</dbReference>
<evidence type="ECO:0000259" key="1">
    <source>
        <dbReference type="PROSITE" id="PS50112"/>
    </source>
</evidence>
<comment type="caution">
    <text evidence="2">The sequence shown here is derived from an EMBL/GenBank/DDBJ whole genome shotgun (WGS) entry which is preliminary data.</text>
</comment>
<keyword evidence="3" id="KW-1185">Reference proteome</keyword>
<dbReference type="InterPro" id="IPR013655">
    <property type="entry name" value="PAS_fold_3"/>
</dbReference>
<dbReference type="OrthoDB" id="344644at2"/>
<dbReference type="AlphaFoldDB" id="A0A1E7RCR6"/>
<gene>
    <name evidence="2" type="ORF">BJI46_11390</name>
</gene>
<dbReference type="EMBL" id="MKKK01000016">
    <property type="protein sequence ID" value="OEY96965.1"/>
    <property type="molecule type" value="Genomic_DNA"/>
</dbReference>
<dbReference type="STRING" id="1262585.BJI46_11390"/>
<reference evidence="2 3" key="1">
    <citation type="submission" date="2016-09" db="EMBL/GenBank/DDBJ databases">
        <authorList>
            <person name="Capua I."/>
            <person name="De Benedictis P."/>
            <person name="Joannis T."/>
            <person name="Lombin L.H."/>
            <person name="Cattoli G."/>
        </authorList>
    </citation>
    <scope>NUCLEOTIDE SEQUENCE [LARGE SCALE GENOMIC DNA]</scope>
    <source>
        <strain evidence="2 3">ANC 4671</strain>
    </source>
</reference>
<dbReference type="InterPro" id="IPR035965">
    <property type="entry name" value="PAS-like_dom_sf"/>
</dbReference>
<organism evidence="2 3">
    <name type="scientific">Acinetobacter qingfengensis</name>
    <dbReference type="NCBI Taxonomy" id="1262585"/>
    <lineage>
        <taxon>Bacteria</taxon>
        <taxon>Pseudomonadati</taxon>
        <taxon>Pseudomonadota</taxon>
        <taxon>Gammaproteobacteria</taxon>
        <taxon>Moraxellales</taxon>
        <taxon>Moraxellaceae</taxon>
        <taxon>Acinetobacter</taxon>
    </lineage>
</organism>
<dbReference type="InterPro" id="IPR000014">
    <property type="entry name" value="PAS"/>
</dbReference>
<dbReference type="CDD" id="cd00130">
    <property type="entry name" value="PAS"/>
    <property type="match status" value="1"/>
</dbReference>
<name>A0A1E7RCR6_9GAMM</name>
<dbReference type="RefSeq" id="WP_070069577.1">
    <property type="nucleotide sequence ID" value="NZ_MKKK01000016.1"/>
</dbReference>
<sequence length="267" mass="32687">MNKWFLWQTEQHQQIQHLWLNTFQQFSECILLLDEHYQVLRYNQSWQNFIESYFYPDQFSLPLQAFRNFKHYIYPNDLYVITQQMQQDTQQSEQDIRLIYQEKLFWFRLRCQPVHDPQYQKYYYYFFLQEQTQQMKETALRLAHQRGLDGLLQRLPMMLYRSRNDRNWTMEYVNEGCQQVIGYLPTQLINSPLYGERIHPDDADQVWFSVQQALDLKKVFYLSYRWIDAQQNIIYLKDIGQGLYSASDMVLGVEGLIYKDDNVLKHS</sequence>
<feature type="domain" description="PAS" evidence="1">
    <location>
        <begin position="165"/>
        <end position="217"/>
    </location>
</feature>
<dbReference type="SMART" id="SM00091">
    <property type="entry name" value="PAS"/>
    <property type="match status" value="1"/>
</dbReference>
<dbReference type="Pfam" id="PF08447">
    <property type="entry name" value="PAS_3"/>
    <property type="match status" value="1"/>
</dbReference>
<proteinExistence type="predicted"/>
<evidence type="ECO:0000313" key="3">
    <source>
        <dbReference type="Proteomes" id="UP000185895"/>
    </source>
</evidence>
<accession>A0A1E7RCR6</accession>
<protein>
    <recommendedName>
        <fullName evidence="1">PAS domain-containing protein</fullName>
    </recommendedName>
</protein>
<dbReference type="SUPFAM" id="SSF55785">
    <property type="entry name" value="PYP-like sensor domain (PAS domain)"/>
    <property type="match status" value="1"/>
</dbReference>
<evidence type="ECO:0000313" key="2">
    <source>
        <dbReference type="EMBL" id="OEY96965.1"/>
    </source>
</evidence>
<dbReference type="PROSITE" id="PS50112">
    <property type="entry name" value="PAS"/>
    <property type="match status" value="1"/>
</dbReference>